<proteinExistence type="predicted"/>
<evidence type="ECO:0000313" key="3">
    <source>
        <dbReference type="Proteomes" id="UP001152795"/>
    </source>
</evidence>
<accession>A0A7D9JJK8</accession>
<dbReference type="PANTHER" id="PTHR33050:SF7">
    <property type="entry name" value="RIBONUCLEASE H"/>
    <property type="match status" value="1"/>
</dbReference>
<dbReference type="AlphaFoldDB" id="A0A7D9JJK8"/>
<dbReference type="Proteomes" id="UP001152795">
    <property type="component" value="Unassembled WGS sequence"/>
</dbReference>
<feature type="compositionally biased region" description="Basic and acidic residues" evidence="1">
    <location>
        <begin position="12"/>
        <end position="23"/>
    </location>
</feature>
<gene>
    <name evidence="2" type="ORF">PACLA_8A073052</name>
</gene>
<dbReference type="SUPFAM" id="SSF56672">
    <property type="entry name" value="DNA/RNA polymerases"/>
    <property type="match status" value="1"/>
</dbReference>
<feature type="region of interest" description="Disordered" evidence="1">
    <location>
        <begin position="1"/>
        <end position="23"/>
    </location>
</feature>
<keyword evidence="3" id="KW-1185">Reference proteome</keyword>
<dbReference type="InterPro" id="IPR043502">
    <property type="entry name" value="DNA/RNA_pol_sf"/>
</dbReference>
<sequence length="544" mass="60645">MDFEEQMQGHASKSEDSGETSCRRHDIVPPLLTMSEQDESSFEHNEQFHELLESFYGLMLNSSTLLNCKDSRVANPVMIHIPDHLVGFCNVGLVGEKTLESADYEIQPSAHGPLSYIAGYVMSKLNKASKGKSEEEKPELQALLQSLIVSEEEVSNEFISAKTRDGLVTPCQDSVRNLHKAEICFRKEVNKTDVIQNIPISDNEPRIIEEIDSHPSAGDDIAVLGNSFADCSQNVSTVIKVLEEMGFVVNNEKSSLLPKQVATYIEKNNNDYDKSVVLTAKACSDLHWWVVNAPNANRVSLQKSQDIVSITTDASPSGWGAHCNEIKTRGNWFQVETGGMIPSLDLLSTQIWQWCLDRNCEIEGFHLPGCQNYCADYLSQVPCPRLKWKLDPDIFQQVSEVSFMPDVDLFASCLNTQLVSLLGKVLQKIQYDRVRKAMVFTPCWPTSASYPTLLSLLFDLPILLPQKPDLLTLNGTQLYPLRDKIFVATWHVSGDNSVVLDFLCAQPTSSLVPGELVRTSTTPWCGKSSVAGVIQNKSIQFKHL</sequence>
<reference evidence="2" key="1">
    <citation type="submission" date="2020-04" db="EMBL/GenBank/DDBJ databases">
        <authorList>
            <person name="Alioto T."/>
            <person name="Alioto T."/>
            <person name="Gomez Garrido J."/>
        </authorList>
    </citation>
    <scope>NUCLEOTIDE SEQUENCE</scope>
    <source>
        <strain evidence="2">A484AB</strain>
    </source>
</reference>
<evidence type="ECO:0000256" key="1">
    <source>
        <dbReference type="SAM" id="MobiDB-lite"/>
    </source>
</evidence>
<organism evidence="2 3">
    <name type="scientific">Paramuricea clavata</name>
    <name type="common">Red gorgonian</name>
    <name type="synonym">Violescent sea-whip</name>
    <dbReference type="NCBI Taxonomy" id="317549"/>
    <lineage>
        <taxon>Eukaryota</taxon>
        <taxon>Metazoa</taxon>
        <taxon>Cnidaria</taxon>
        <taxon>Anthozoa</taxon>
        <taxon>Octocorallia</taxon>
        <taxon>Malacalcyonacea</taxon>
        <taxon>Plexauridae</taxon>
        <taxon>Paramuricea</taxon>
    </lineage>
</organism>
<dbReference type="InterPro" id="IPR052055">
    <property type="entry name" value="Hepadnavirus_pol/RT"/>
</dbReference>
<comment type="caution">
    <text evidence="2">The sequence shown here is derived from an EMBL/GenBank/DDBJ whole genome shotgun (WGS) entry which is preliminary data.</text>
</comment>
<name>A0A7D9JJK8_PARCT</name>
<dbReference type="EMBL" id="CACRXK020017467">
    <property type="protein sequence ID" value="CAB4031245.1"/>
    <property type="molecule type" value="Genomic_DNA"/>
</dbReference>
<dbReference type="PANTHER" id="PTHR33050">
    <property type="entry name" value="REVERSE TRANSCRIPTASE DOMAIN-CONTAINING PROTEIN"/>
    <property type="match status" value="1"/>
</dbReference>
<evidence type="ECO:0000313" key="2">
    <source>
        <dbReference type="EMBL" id="CAB4031245.1"/>
    </source>
</evidence>
<protein>
    <submittedName>
        <fullName evidence="2">Uncharacterized protein</fullName>
    </submittedName>
</protein>